<organism evidence="7 8">
    <name type="scientific">Stylosanthes scabra</name>
    <dbReference type="NCBI Taxonomy" id="79078"/>
    <lineage>
        <taxon>Eukaryota</taxon>
        <taxon>Viridiplantae</taxon>
        <taxon>Streptophyta</taxon>
        <taxon>Embryophyta</taxon>
        <taxon>Tracheophyta</taxon>
        <taxon>Spermatophyta</taxon>
        <taxon>Magnoliopsida</taxon>
        <taxon>eudicotyledons</taxon>
        <taxon>Gunneridae</taxon>
        <taxon>Pentapetalae</taxon>
        <taxon>rosids</taxon>
        <taxon>fabids</taxon>
        <taxon>Fabales</taxon>
        <taxon>Fabaceae</taxon>
        <taxon>Papilionoideae</taxon>
        <taxon>50 kb inversion clade</taxon>
        <taxon>dalbergioids sensu lato</taxon>
        <taxon>Dalbergieae</taxon>
        <taxon>Pterocarpus clade</taxon>
        <taxon>Stylosanthes</taxon>
    </lineage>
</organism>
<dbReference type="PANTHER" id="PTHR47994:SF5">
    <property type="entry name" value="F14D16.11-RELATED"/>
    <property type="match status" value="1"/>
</dbReference>
<dbReference type="Pfam" id="PF00249">
    <property type="entry name" value="Myb_DNA-binding"/>
    <property type="match status" value="2"/>
</dbReference>
<feature type="domain" description="HTH myb-type" evidence="6">
    <location>
        <begin position="68"/>
        <end position="122"/>
    </location>
</feature>
<dbReference type="PROSITE" id="PS50090">
    <property type="entry name" value="MYB_LIKE"/>
    <property type="match status" value="2"/>
</dbReference>
<dbReference type="Gene3D" id="1.10.10.60">
    <property type="entry name" value="Homeodomain-like"/>
    <property type="match status" value="2"/>
</dbReference>
<evidence type="ECO:0000313" key="7">
    <source>
        <dbReference type="EMBL" id="MED6188349.1"/>
    </source>
</evidence>
<evidence type="ECO:0000256" key="2">
    <source>
        <dbReference type="ARBA" id="ARBA00022737"/>
    </source>
</evidence>
<keyword evidence="4" id="KW-0539">Nucleus</keyword>
<feature type="domain" description="Myb-like" evidence="5">
    <location>
        <begin position="68"/>
        <end position="118"/>
    </location>
</feature>
<keyword evidence="8" id="KW-1185">Reference proteome</keyword>
<dbReference type="InterPro" id="IPR015495">
    <property type="entry name" value="Myb_TF_plants"/>
</dbReference>
<keyword evidence="3" id="KW-0238">DNA-binding</keyword>
<evidence type="ECO:0000259" key="5">
    <source>
        <dbReference type="PROSITE" id="PS50090"/>
    </source>
</evidence>
<reference evidence="7 8" key="1">
    <citation type="journal article" date="2023" name="Plants (Basel)">
        <title>Bridging the Gap: Combining Genomics and Transcriptomics Approaches to Understand Stylosanthes scabra, an Orphan Legume from the Brazilian Caatinga.</title>
        <authorList>
            <person name="Ferreira-Neto J.R.C."/>
            <person name="da Silva M.D."/>
            <person name="Binneck E."/>
            <person name="de Melo N.F."/>
            <person name="da Silva R.H."/>
            <person name="de Melo A.L.T.M."/>
            <person name="Pandolfi V."/>
            <person name="Bustamante F.O."/>
            <person name="Brasileiro-Vidal A.C."/>
            <person name="Benko-Iseppon A.M."/>
        </authorList>
    </citation>
    <scope>NUCLEOTIDE SEQUENCE [LARGE SCALE GENOMIC DNA]</scope>
    <source>
        <tissue evidence="7">Leaves</tissue>
    </source>
</reference>
<comment type="caution">
    <text evidence="7">The sequence shown here is derived from an EMBL/GenBank/DDBJ whole genome shotgun (WGS) entry which is preliminary data.</text>
</comment>
<accession>A0ABU6WSJ8</accession>
<dbReference type="SMART" id="SM00717">
    <property type="entry name" value="SANT"/>
    <property type="match status" value="2"/>
</dbReference>
<name>A0ABU6WSJ8_9FABA</name>
<dbReference type="PROSITE" id="PS51294">
    <property type="entry name" value="HTH_MYB"/>
    <property type="match status" value="2"/>
</dbReference>
<gene>
    <name evidence="7" type="ORF">PIB30_085105</name>
</gene>
<dbReference type="SUPFAM" id="SSF46689">
    <property type="entry name" value="Homeodomain-like"/>
    <property type="match status" value="1"/>
</dbReference>
<protein>
    <submittedName>
        <fullName evidence="7">Uncharacterized protein</fullName>
    </submittedName>
</protein>
<feature type="domain" description="Myb-like" evidence="5">
    <location>
        <begin position="15"/>
        <end position="67"/>
    </location>
</feature>
<dbReference type="CDD" id="cd00167">
    <property type="entry name" value="SANT"/>
    <property type="match status" value="2"/>
</dbReference>
<dbReference type="PANTHER" id="PTHR47994">
    <property type="entry name" value="F14D16.11-RELATED"/>
    <property type="match status" value="1"/>
</dbReference>
<evidence type="ECO:0000256" key="4">
    <source>
        <dbReference type="ARBA" id="ARBA00023242"/>
    </source>
</evidence>
<dbReference type="InterPro" id="IPR017930">
    <property type="entry name" value="Myb_dom"/>
</dbReference>
<evidence type="ECO:0000256" key="1">
    <source>
        <dbReference type="ARBA" id="ARBA00004123"/>
    </source>
</evidence>
<dbReference type="InterPro" id="IPR001005">
    <property type="entry name" value="SANT/Myb"/>
</dbReference>
<evidence type="ECO:0000313" key="8">
    <source>
        <dbReference type="Proteomes" id="UP001341840"/>
    </source>
</evidence>
<evidence type="ECO:0000259" key="6">
    <source>
        <dbReference type="PROSITE" id="PS51294"/>
    </source>
</evidence>
<comment type="subcellular location">
    <subcellularLocation>
        <location evidence="1">Nucleus</location>
    </subcellularLocation>
</comment>
<dbReference type="InterPro" id="IPR009057">
    <property type="entry name" value="Homeodomain-like_sf"/>
</dbReference>
<evidence type="ECO:0000256" key="3">
    <source>
        <dbReference type="ARBA" id="ARBA00023125"/>
    </source>
</evidence>
<feature type="domain" description="HTH myb-type" evidence="6">
    <location>
        <begin position="15"/>
        <end position="67"/>
    </location>
</feature>
<sequence>MTKTTAASTTPCCSKIGIKKGPWSAEEDEILANFVHKEGEGRWRTLPKRAGLQRCGKSCRLRWMNYLRPSVKRGQIAPDEEDLILRLHRLLGNRWALIAGRLPGRTDNEIKNYWNTHLSKKLIKRGIDPRTHKPLVNSTNNINSTTITTVTSNAVVVLSDSQKVGYNHHHHHHDRCSNVVTTSSIVMPPPPPQQPTTVVTPASEIGNVINNSKFDYVPTISAGGGNIEGHNNNNAVNDGSIVFYHENNDMENDDTAEEDTLMVFLNSLFDGNNNNTNNEVMMNNNNGSTTEKEEELAAFQHYYHHHGHGQHDHDATMFPPPVSTSFRLEDWEAEFSNALMNQQDASSSPPPSIK</sequence>
<keyword evidence="2" id="KW-0677">Repeat</keyword>
<proteinExistence type="predicted"/>
<dbReference type="EMBL" id="JASCZI010182647">
    <property type="protein sequence ID" value="MED6188349.1"/>
    <property type="molecule type" value="Genomic_DNA"/>
</dbReference>
<dbReference type="Proteomes" id="UP001341840">
    <property type="component" value="Unassembled WGS sequence"/>
</dbReference>